<feature type="region of interest" description="Disordered" evidence="1">
    <location>
        <begin position="215"/>
        <end position="239"/>
    </location>
</feature>
<evidence type="ECO:0000256" key="2">
    <source>
        <dbReference type="SAM" id="SignalP"/>
    </source>
</evidence>
<feature type="compositionally biased region" description="Low complexity" evidence="1">
    <location>
        <begin position="149"/>
        <end position="160"/>
    </location>
</feature>
<reference evidence="3 4" key="1">
    <citation type="submission" date="2023-11" db="EMBL/GenBank/DDBJ databases">
        <title>Draft genome sequence and annotation of the polyextremotolerant black yeast-like fungus Aureobasidium pullulans NRRL 62042.</title>
        <authorList>
            <person name="Dielentheis-Frenken M.R.E."/>
            <person name="Wibberg D."/>
            <person name="Blank L.M."/>
            <person name="Tiso T."/>
        </authorList>
    </citation>
    <scope>NUCLEOTIDE SEQUENCE [LARGE SCALE GENOMIC DNA]</scope>
    <source>
        <strain evidence="3 4">NRRL 62042</strain>
    </source>
</reference>
<evidence type="ECO:0000256" key="1">
    <source>
        <dbReference type="SAM" id="MobiDB-lite"/>
    </source>
</evidence>
<feature type="signal peptide" evidence="2">
    <location>
        <begin position="1"/>
        <end position="20"/>
    </location>
</feature>
<feature type="region of interest" description="Disordered" evidence="1">
    <location>
        <begin position="133"/>
        <end position="191"/>
    </location>
</feature>
<feature type="chain" id="PRO_5045279301" evidence="2">
    <location>
        <begin position="21"/>
        <end position="567"/>
    </location>
</feature>
<feature type="compositionally biased region" description="Low complexity" evidence="1">
    <location>
        <begin position="459"/>
        <end position="490"/>
    </location>
</feature>
<evidence type="ECO:0000313" key="3">
    <source>
        <dbReference type="EMBL" id="KAK6004432.1"/>
    </source>
</evidence>
<feature type="region of interest" description="Disordered" evidence="1">
    <location>
        <begin position="449"/>
        <end position="494"/>
    </location>
</feature>
<keyword evidence="4" id="KW-1185">Reference proteome</keyword>
<gene>
    <name evidence="3" type="ORF">QM012_008294</name>
</gene>
<keyword evidence="2" id="KW-0732">Signal</keyword>
<proteinExistence type="predicted"/>
<feature type="compositionally biased region" description="Low complexity" evidence="1">
    <location>
        <begin position="223"/>
        <end position="239"/>
    </location>
</feature>
<dbReference type="Proteomes" id="UP001341245">
    <property type="component" value="Unassembled WGS sequence"/>
</dbReference>
<protein>
    <submittedName>
        <fullName evidence="3">Uncharacterized protein</fullName>
    </submittedName>
</protein>
<name>A0ABR0TJW6_AURPU</name>
<evidence type="ECO:0000313" key="4">
    <source>
        <dbReference type="Proteomes" id="UP001341245"/>
    </source>
</evidence>
<feature type="compositionally biased region" description="Basic residues" evidence="1">
    <location>
        <begin position="137"/>
        <end position="146"/>
    </location>
</feature>
<feature type="compositionally biased region" description="Polar residues" evidence="1">
    <location>
        <begin position="449"/>
        <end position="458"/>
    </location>
</feature>
<organism evidence="3 4">
    <name type="scientific">Aureobasidium pullulans</name>
    <name type="common">Black yeast</name>
    <name type="synonym">Pullularia pullulans</name>
    <dbReference type="NCBI Taxonomy" id="5580"/>
    <lineage>
        <taxon>Eukaryota</taxon>
        <taxon>Fungi</taxon>
        <taxon>Dikarya</taxon>
        <taxon>Ascomycota</taxon>
        <taxon>Pezizomycotina</taxon>
        <taxon>Dothideomycetes</taxon>
        <taxon>Dothideomycetidae</taxon>
        <taxon>Dothideales</taxon>
        <taxon>Saccotheciaceae</taxon>
        <taxon>Aureobasidium</taxon>
    </lineage>
</organism>
<accession>A0ABR0TJW6</accession>
<sequence>MRDFAFTLVLTLLGGANVLAAPVEPQSTENLEDIYSSWINKIRPTHSRHNSSSHRTSVDAYPLSIRSHEADEHNVKTKTETQVITEDCSATDDMVQTTIVELVPSTRILEYTPSYTKTKTVVRTVLYDVTETASTKSTHKPKHTKHTWTETVTTPSSTTSKSKKHSKSSKTTVSPPPSSSAPSSRSSKKEVVVTTSEVIEVVTIGTSEVVETMTLTEGDSRLSTMTQTSSSTSSSSSQSWPSYLTILSKFPPIPLPTYSADAVVGDVEDMATSNASPLSTSLRTIHHYSTTMTRITPDALHYTTTPARLFVAETQGADDVAENLSARDDDDDPDHFYKKYRKPDKAMSKRMSRWSRHHSIQMEKQSSYKHKVWIKSLEKAVKAADKAMKTHKYDHDDRDEQVASVGMVARDTAMETPKPADVVITVTTTVLPIQNETYSISFRTVHASKTGSAKNATITSPSKTHSKVVSKSSSSKTSKTSSGSSSNTTSPPALEMDADAMTTSKYLFCTTPPCLGERQKPASTKTTFEAVASTIRELNSSAESQTDVPTYSHICIHPSTVMDNNGM</sequence>
<dbReference type="EMBL" id="JASGXD010000007">
    <property type="protein sequence ID" value="KAK6004432.1"/>
    <property type="molecule type" value="Genomic_DNA"/>
</dbReference>
<comment type="caution">
    <text evidence="3">The sequence shown here is derived from an EMBL/GenBank/DDBJ whole genome shotgun (WGS) entry which is preliminary data.</text>
</comment>